<accession>A0A1J7JBR5</accession>
<dbReference type="GO" id="GO:0046872">
    <property type="term" value="F:metal ion binding"/>
    <property type="evidence" value="ECO:0007669"/>
    <property type="project" value="UniProtKB-KW"/>
</dbReference>
<reference evidence="16 17" key="1">
    <citation type="submission" date="2016-10" db="EMBL/GenBank/DDBJ databases">
        <title>Draft genome sequence of Coniochaeta ligniaria NRRL30616, a lignocellulolytic fungus for bioabatement of inhibitors in plant biomass hydrolysates.</title>
        <authorList>
            <consortium name="DOE Joint Genome Institute"/>
            <person name="Jimenez D.J."/>
            <person name="Hector R.E."/>
            <person name="Riley R."/>
            <person name="Sun H."/>
            <person name="Grigoriev I.V."/>
            <person name="Van Elsas J.D."/>
            <person name="Nichols N.N."/>
        </authorList>
    </citation>
    <scope>NUCLEOTIDE SEQUENCE [LARGE SCALE GENOMIC DNA]</scope>
    <source>
        <strain evidence="16 17">NRRL 30616</strain>
    </source>
</reference>
<keyword evidence="5" id="KW-0645">Protease</keyword>
<dbReference type="FunFam" id="1.10.8.60:FF:000001">
    <property type="entry name" value="ATP-dependent zinc metalloprotease FtsH"/>
    <property type="match status" value="1"/>
</dbReference>
<evidence type="ECO:0000259" key="15">
    <source>
        <dbReference type="SMART" id="SM00382"/>
    </source>
</evidence>
<keyword evidence="12 14" id="KW-0472">Membrane</keyword>
<keyword evidence="17" id="KW-1185">Reference proteome</keyword>
<evidence type="ECO:0000256" key="2">
    <source>
        <dbReference type="ARBA" id="ARBA00004370"/>
    </source>
</evidence>
<evidence type="ECO:0000256" key="5">
    <source>
        <dbReference type="ARBA" id="ARBA00022670"/>
    </source>
</evidence>
<protein>
    <submittedName>
        <fullName evidence="16">Putative ATP-dependent peptidase</fullName>
    </submittedName>
</protein>
<keyword evidence="11" id="KW-0482">Metalloprotease</keyword>
<name>A0A1J7JBR5_9PEZI</name>
<dbReference type="Pfam" id="PF00004">
    <property type="entry name" value="AAA"/>
    <property type="match status" value="1"/>
</dbReference>
<dbReference type="FunCoup" id="A0A1J7JBR5">
    <property type="interactions" value="1061"/>
</dbReference>
<dbReference type="GO" id="GO:0141164">
    <property type="term" value="P:mitochondrial protein quality control"/>
    <property type="evidence" value="ECO:0007669"/>
    <property type="project" value="EnsemblFungi"/>
</dbReference>
<dbReference type="GO" id="GO:0031942">
    <property type="term" value="C:i-AAA complex"/>
    <property type="evidence" value="ECO:0007669"/>
    <property type="project" value="EnsemblFungi"/>
</dbReference>
<organism evidence="16 17">
    <name type="scientific">Coniochaeta ligniaria NRRL 30616</name>
    <dbReference type="NCBI Taxonomy" id="1408157"/>
    <lineage>
        <taxon>Eukaryota</taxon>
        <taxon>Fungi</taxon>
        <taxon>Dikarya</taxon>
        <taxon>Ascomycota</taxon>
        <taxon>Pezizomycotina</taxon>
        <taxon>Sordariomycetes</taxon>
        <taxon>Sordariomycetidae</taxon>
        <taxon>Coniochaetales</taxon>
        <taxon>Coniochaetaceae</taxon>
        <taxon>Coniochaeta</taxon>
    </lineage>
</organism>
<keyword evidence="7" id="KW-0547">Nucleotide-binding</keyword>
<evidence type="ECO:0000256" key="14">
    <source>
        <dbReference type="SAM" id="Phobius"/>
    </source>
</evidence>
<dbReference type="GO" id="GO:0004222">
    <property type="term" value="F:metalloendopeptidase activity"/>
    <property type="evidence" value="ECO:0007669"/>
    <property type="project" value="InterPro"/>
</dbReference>
<dbReference type="InterPro" id="IPR037219">
    <property type="entry name" value="Peptidase_M41-like"/>
</dbReference>
<gene>
    <name evidence="16" type="ORF">CONLIGDRAFT_682280</name>
</gene>
<dbReference type="STRING" id="1408157.A0A1J7JBR5"/>
<feature type="domain" description="AAA+ ATPase" evidence="15">
    <location>
        <begin position="392"/>
        <end position="528"/>
    </location>
</feature>
<dbReference type="InterPro" id="IPR003960">
    <property type="entry name" value="ATPase_AAA_CS"/>
</dbReference>
<dbReference type="FunFam" id="1.20.58.760:FF:000001">
    <property type="entry name" value="ATP-dependent zinc metalloprotease FtsH"/>
    <property type="match status" value="1"/>
</dbReference>
<proteinExistence type="inferred from homology"/>
<dbReference type="EMBL" id="KV875099">
    <property type="protein sequence ID" value="OIW27208.1"/>
    <property type="molecule type" value="Genomic_DNA"/>
</dbReference>
<dbReference type="GO" id="GO:0004176">
    <property type="term" value="F:ATP-dependent peptidase activity"/>
    <property type="evidence" value="ECO:0007669"/>
    <property type="project" value="EnsemblFungi"/>
</dbReference>
<comment type="similarity">
    <text evidence="3">In the C-terminal section; belongs to the peptidase M41 family.</text>
</comment>
<dbReference type="FunFam" id="3.40.50.300:FF:000175">
    <property type="entry name" value="ATP-dependent zinc metalloprotease FTSH 4"/>
    <property type="match status" value="1"/>
</dbReference>
<dbReference type="InterPro" id="IPR041569">
    <property type="entry name" value="AAA_lid_3"/>
</dbReference>
<dbReference type="InterPro" id="IPR048438">
    <property type="entry name" value="Yme1-like_N"/>
</dbReference>
<sequence>MAFNTTALPSIAAATTEIWPSIANTVMMPWRGPTSKTRSTSSRQVQQVQLGSIEPTPEHAPAAQVGQLELPDFLRNTPLPNPVLPVGVNFSPMNIHADLAAMSPRSLAAANPLMRSSFRALMSSKPAGTVLGLRTMHTYQPGRLPRPSPWISTLGPRQQYRGFGSGGISRSLLASREAAANSNPNSPTAQNAFYQVLLKANMPAIVIERYQSGRFASNEAADEAYQKAISMLGGGVASQGVPGLSGSNIAAANMNGLTPNQIQAVSQALAAHSHGGNVAMARGAQVSGAGSKDGPIHVVVDESMGGIVFRWVKFVLWFCLFTYLSLVVVTMILETMNSFKRPGATRDSEVKSETQTTRFDDVQGCDEAKEELQDLVEFLKNPEKFSTLGGKLPKGVLLVGPPGTGKTLLARAVAGEAGVPFFYMSGSEFDEVYVGVGAKRVRELFAAAKAKSPSIVFIDELDAIGGKRNARDAAYVKQTLNQLLTELDGFDQNSGVIIMGATNFPQLLDKALTRPGRFDRHVTVPIPDVRGRIAILKHHTKKIKAAGDVNLQSIALTTSGLSGAELENIVNQAAIRASKSKAQAVTHQDFEWAKDKVIMGSERRTMVITPKEKEMTAYHEAGHALVSYFTKDAPSTFYKVTILPRGQTLGHTARLPVMDKYSFSLRDYLSNIEVALGGKVAEEIVYGQDFVTSGVSSDLKAATGLAWQMVGQLGMSQKLGPMEYLQEYEKLSSQTKSMVESEIKKTLDDAYERTKQMLLSKRKELDLVAKALVEYETLDKNEMERVMRGERLEERVSVPIGPMKVPKPADMLDGGIPGLPPLPGSGSDDNDGGRPSPPPPPPGGMVAGREPPSDA</sequence>
<dbReference type="PANTHER" id="PTHR23076">
    <property type="entry name" value="METALLOPROTEASE M41 FTSH"/>
    <property type="match status" value="1"/>
</dbReference>
<evidence type="ECO:0000256" key="9">
    <source>
        <dbReference type="ARBA" id="ARBA00022833"/>
    </source>
</evidence>
<comment type="similarity">
    <text evidence="4">In the N-terminal section; belongs to the AAA ATPase family.</text>
</comment>
<dbReference type="GO" id="GO:0045041">
    <property type="term" value="P:protein import into mitochondrial intermembrane space"/>
    <property type="evidence" value="ECO:0007669"/>
    <property type="project" value="EnsemblFungi"/>
</dbReference>
<dbReference type="PANTHER" id="PTHR23076:SF97">
    <property type="entry name" value="ATP-DEPENDENT ZINC METALLOPROTEASE YME1L1"/>
    <property type="match status" value="1"/>
</dbReference>
<dbReference type="Pfam" id="PF21232">
    <property type="entry name" value="Yme1-like_N"/>
    <property type="match status" value="1"/>
</dbReference>
<dbReference type="Pfam" id="PF01434">
    <property type="entry name" value="Peptidase_M41"/>
    <property type="match status" value="1"/>
</dbReference>
<keyword evidence="6" id="KW-0479">Metal-binding</keyword>
<dbReference type="GO" id="GO:0007005">
    <property type="term" value="P:mitochondrion organization"/>
    <property type="evidence" value="ECO:0007669"/>
    <property type="project" value="TreeGrafter"/>
</dbReference>
<dbReference type="SUPFAM" id="SSF140990">
    <property type="entry name" value="FtsH protease domain-like"/>
    <property type="match status" value="1"/>
</dbReference>
<dbReference type="PROSITE" id="PS00674">
    <property type="entry name" value="AAA"/>
    <property type="match status" value="1"/>
</dbReference>
<dbReference type="InParanoid" id="A0A1J7JBR5"/>
<dbReference type="Gene3D" id="3.40.50.300">
    <property type="entry name" value="P-loop containing nucleotide triphosphate hydrolases"/>
    <property type="match status" value="1"/>
</dbReference>
<keyword evidence="14" id="KW-1133">Transmembrane helix</keyword>
<feature type="transmembrane region" description="Helical" evidence="14">
    <location>
        <begin position="314"/>
        <end position="333"/>
    </location>
</feature>
<keyword evidence="14" id="KW-0812">Transmembrane</keyword>
<evidence type="ECO:0000256" key="6">
    <source>
        <dbReference type="ARBA" id="ARBA00022723"/>
    </source>
</evidence>
<dbReference type="InterPro" id="IPR027417">
    <property type="entry name" value="P-loop_NTPase"/>
</dbReference>
<evidence type="ECO:0000313" key="17">
    <source>
        <dbReference type="Proteomes" id="UP000182658"/>
    </source>
</evidence>
<evidence type="ECO:0000256" key="1">
    <source>
        <dbReference type="ARBA" id="ARBA00001947"/>
    </source>
</evidence>
<evidence type="ECO:0000256" key="11">
    <source>
        <dbReference type="ARBA" id="ARBA00023049"/>
    </source>
</evidence>
<dbReference type="HAMAP" id="MF_01458">
    <property type="entry name" value="FtsH"/>
    <property type="match status" value="1"/>
</dbReference>
<dbReference type="OrthoDB" id="1413014at2759"/>
<dbReference type="Proteomes" id="UP000182658">
    <property type="component" value="Unassembled WGS sequence"/>
</dbReference>
<evidence type="ECO:0000256" key="12">
    <source>
        <dbReference type="ARBA" id="ARBA00023136"/>
    </source>
</evidence>
<feature type="region of interest" description="Disordered" evidence="13">
    <location>
        <begin position="799"/>
        <end position="855"/>
    </location>
</feature>
<evidence type="ECO:0000256" key="10">
    <source>
        <dbReference type="ARBA" id="ARBA00022840"/>
    </source>
</evidence>
<dbReference type="GO" id="GO:0033619">
    <property type="term" value="P:membrane protein proteolysis"/>
    <property type="evidence" value="ECO:0007669"/>
    <property type="project" value="EnsemblFungi"/>
</dbReference>
<dbReference type="Pfam" id="PF17862">
    <property type="entry name" value="AAA_lid_3"/>
    <property type="match status" value="1"/>
</dbReference>
<dbReference type="GO" id="GO:0016887">
    <property type="term" value="F:ATP hydrolysis activity"/>
    <property type="evidence" value="ECO:0007669"/>
    <property type="project" value="InterPro"/>
</dbReference>
<comment type="cofactor">
    <cofactor evidence="1">
        <name>Zn(2+)</name>
        <dbReference type="ChEBI" id="CHEBI:29105"/>
    </cofactor>
</comment>
<dbReference type="CDD" id="cd19501">
    <property type="entry name" value="RecA-like_FtsH"/>
    <property type="match status" value="1"/>
</dbReference>
<dbReference type="InterPro" id="IPR003593">
    <property type="entry name" value="AAA+_ATPase"/>
</dbReference>
<dbReference type="SMART" id="SM00382">
    <property type="entry name" value="AAA"/>
    <property type="match status" value="1"/>
</dbReference>
<keyword evidence="9" id="KW-0862">Zinc</keyword>
<dbReference type="Gene3D" id="1.10.8.60">
    <property type="match status" value="1"/>
</dbReference>
<dbReference type="Gene3D" id="1.20.58.760">
    <property type="entry name" value="Peptidase M41"/>
    <property type="match status" value="1"/>
</dbReference>
<keyword evidence="10" id="KW-0067">ATP-binding</keyword>
<evidence type="ECO:0000256" key="4">
    <source>
        <dbReference type="ARBA" id="ARBA00010550"/>
    </source>
</evidence>
<evidence type="ECO:0000313" key="16">
    <source>
        <dbReference type="EMBL" id="OIW27208.1"/>
    </source>
</evidence>
<keyword evidence="8" id="KW-0378">Hydrolase</keyword>
<dbReference type="GO" id="GO:0006457">
    <property type="term" value="P:protein folding"/>
    <property type="evidence" value="ECO:0007669"/>
    <property type="project" value="EnsemblFungi"/>
</dbReference>
<dbReference type="AlphaFoldDB" id="A0A1J7JBR5"/>
<evidence type="ECO:0000256" key="13">
    <source>
        <dbReference type="SAM" id="MobiDB-lite"/>
    </source>
</evidence>
<dbReference type="InterPro" id="IPR003959">
    <property type="entry name" value="ATPase_AAA_core"/>
</dbReference>
<evidence type="ECO:0000256" key="7">
    <source>
        <dbReference type="ARBA" id="ARBA00022741"/>
    </source>
</evidence>
<dbReference type="GO" id="GO:0005524">
    <property type="term" value="F:ATP binding"/>
    <property type="evidence" value="ECO:0007669"/>
    <property type="project" value="UniProtKB-KW"/>
</dbReference>
<dbReference type="InterPro" id="IPR000642">
    <property type="entry name" value="Peptidase_M41"/>
</dbReference>
<dbReference type="SUPFAM" id="SSF52540">
    <property type="entry name" value="P-loop containing nucleoside triphosphate hydrolases"/>
    <property type="match status" value="1"/>
</dbReference>
<evidence type="ECO:0000256" key="3">
    <source>
        <dbReference type="ARBA" id="ARBA00010044"/>
    </source>
</evidence>
<dbReference type="InterPro" id="IPR005936">
    <property type="entry name" value="FtsH"/>
</dbReference>
<evidence type="ECO:0000256" key="8">
    <source>
        <dbReference type="ARBA" id="ARBA00022801"/>
    </source>
</evidence>
<comment type="subcellular location">
    <subcellularLocation>
        <location evidence="2">Membrane</location>
    </subcellularLocation>
</comment>
<dbReference type="GO" id="GO:0030150">
    <property type="term" value="P:protein import into mitochondrial matrix"/>
    <property type="evidence" value="ECO:0007669"/>
    <property type="project" value="EnsemblFungi"/>
</dbReference>